<feature type="transmembrane region" description="Helical" evidence="6">
    <location>
        <begin position="93"/>
        <end position="115"/>
    </location>
</feature>
<organism evidence="7 8">
    <name type="scientific">Pseudomaricurvus hydrocarbonicus</name>
    <dbReference type="NCBI Taxonomy" id="1470433"/>
    <lineage>
        <taxon>Bacteria</taxon>
        <taxon>Pseudomonadati</taxon>
        <taxon>Pseudomonadota</taxon>
        <taxon>Gammaproteobacteria</taxon>
        <taxon>Cellvibrionales</taxon>
        <taxon>Cellvibrionaceae</taxon>
        <taxon>Pseudomaricurvus</taxon>
    </lineage>
</organism>
<dbReference type="PANTHER" id="PTHR42948:SF1">
    <property type="entry name" value="TRANSPORTER"/>
    <property type="match status" value="1"/>
</dbReference>
<dbReference type="PRINTS" id="PR00176">
    <property type="entry name" value="NANEUSMPORT"/>
</dbReference>
<feature type="transmembrane region" description="Helical" evidence="6">
    <location>
        <begin position="389"/>
        <end position="413"/>
    </location>
</feature>
<feature type="transmembrane region" description="Helical" evidence="6">
    <location>
        <begin position="312"/>
        <end position="335"/>
    </location>
</feature>
<feature type="transmembrane region" description="Helical" evidence="6">
    <location>
        <begin position="347"/>
        <end position="369"/>
    </location>
</feature>
<evidence type="ECO:0000313" key="8">
    <source>
        <dbReference type="Proteomes" id="UP000787472"/>
    </source>
</evidence>
<feature type="transmembrane region" description="Helical" evidence="6">
    <location>
        <begin position="219"/>
        <end position="243"/>
    </location>
</feature>
<gene>
    <name evidence="7" type="ORF">G8770_22730</name>
</gene>
<evidence type="ECO:0000256" key="4">
    <source>
        <dbReference type="ARBA" id="ARBA00022989"/>
    </source>
</evidence>
<dbReference type="SUPFAM" id="SSF161070">
    <property type="entry name" value="SNF-like"/>
    <property type="match status" value="1"/>
</dbReference>
<name>A0A9E5MQB3_9GAMM</name>
<reference evidence="7" key="1">
    <citation type="submission" date="2020-03" db="EMBL/GenBank/DDBJ databases">
        <authorList>
            <person name="Guo F."/>
        </authorList>
    </citation>
    <scope>NUCLEOTIDE SEQUENCE</scope>
    <source>
        <strain evidence="7">JCM 30134</strain>
    </source>
</reference>
<dbReference type="InterPro" id="IPR037272">
    <property type="entry name" value="SNS_sf"/>
</dbReference>
<dbReference type="CDD" id="cd10336">
    <property type="entry name" value="SLC6sbd_Tyt1-Like"/>
    <property type="match status" value="1"/>
</dbReference>
<evidence type="ECO:0000313" key="7">
    <source>
        <dbReference type="EMBL" id="NHO68378.1"/>
    </source>
</evidence>
<evidence type="ECO:0000256" key="5">
    <source>
        <dbReference type="ARBA" id="ARBA00023136"/>
    </source>
</evidence>
<feature type="transmembrane region" description="Helical" evidence="6">
    <location>
        <begin position="151"/>
        <end position="169"/>
    </location>
</feature>
<accession>A0A9E5MQB3</accession>
<dbReference type="InterPro" id="IPR000175">
    <property type="entry name" value="Na/ntran_symport"/>
</dbReference>
<feature type="transmembrane region" description="Helical" evidence="6">
    <location>
        <begin position="42"/>
        <end position="66"/>
    </location>
</feature>
<dbReference type="Pfam" id="PF00209">
    <property type="entry name" value="SNF"/>
    <property type="match status" value="2"/>
</dbReference>
<keyword evidence="2" id="KW-0813">Transport</keyword>
<dbReference type="InterPro" id="IPR047218">
    <property type="entry name" value="YocR/YhdH-like"/>
</dbReference>
<dbReference type="RefSeq" id="WP_167192326.1">
    <property type="nucleotide sequence ID" value="NZ_JAAONZ010000030.1"/>
</dbReference>
<dbReference type="AlphaFoldDB" id="A0A9E5MQB3"/>
<dbReference type="GO" id="GO:0016020">
    <property type="term" value="C:membrane"/>
    <property type="evidence" value="ECO:0007669"/>
    <property type="project" value="UniProtKB-SubCell"/>
</dbReference>
<dbReference type="PANTHER" id="PTHR42948">
    <property type="entry name" value="TRANSPORTER"/>
    <property type="match status" value="1"/>
</dbReference>
<comment type="subcellular location">
    <subcellularLocation>
        <location evidence="1">Membrane</location>
        <topology evidence="1">Multi-pass membrane protein</topology>
    </subcellularLocation>
</comment>
<dbReference type="EMBL" id="JAAONZ010000030">
    <property type="protein sequence ID" value="NHO68378.1"/>
    <property type="molecule type" value="Genomic_DNA"/>
</dbReference>
<dbReference type="Proteomes" id="UP000787472">
    <property type="component" value="Unassembled WGS sequence"/>
</dbReference>
<evidence type="ECO:0000256" key="3">
    <source>
        <dbReference type="ARBA" id="ARBA00022692"/>
    </source>
</evidence>
<protein>
    <submittedName>
        <fullName evidence="7">Sodium-dependent transporter</fullName>
    </submittedName>
</protein>
<keyword evidence="4 6" id="KW-1133">Transmembrane helix</keyword>
<feature type="transmembrane region" description="Helical" evidence="6">
    <location>
        <begin position="176"/>
        <end position="199"/>
    </location>
</feature>
<evidence type="ECO:0000256" key="2">
    <source>
        <dbReference type="ARBA" id="ARBA00022448"/>
    </source>
</evidence>
<dbReference type="PROSITE" id="PS50267">
    <property type="entry name" value="NA_NEUROTRAN_SYMP_3"/>
    <property type="match status" value="1"/>
</dbReference>
<proteinExistence type="predicted"/>
<evidence type="ECO:0000256" key="1">
    <source>
        <dbReference type="ARBA" id="ARBA00004141"/>
    </source>
</evidence>
<keyword evidence="8" id="KW-1185">Reference proteome</keyword>
<sequence length="456" mass="49544">MSYTDNRHWSTQFAFLAAAIGSAVGISNIWKFTYVAGENGGGLFTLVYILALVVISVPALIAELLIGRSGGKSVVGTMQVLSKREGISRYWRWYGVMAASGVFLALSFYCVIAGWTVSYMVKSLGGAFDSISSKGAVEMFMVFQNNPVEMIVYQLFFLVLTGVVVARGIHNGLEAVLKWLTPGLFLILILLVFYSAVSGDFSAAFRFMFVPVFEDFKPSVILTAVGQAFFSLGVGLGVLMTVGAYMKKSFPLGRAALIIAAADGGVAILAGLAIFPLVFQYGLSPAGGPGLIFTTLPIAFGQMAGGHFIGPVFFLLLALAALTSSITLLEAVVAWLEESTSLKRPAITWLTILALWLLGLATVFSFNIWSDVKPLSMFEFFKHKTIFDLIDYLVSNLLMPVGGILVAVLAGWSLSRDVVREELNLRSDTMFKIWHFLVRFIVPLFVCAVFIVNILN</sequence>
<keyword evidence="5 6" id="KW-0472">Membrane</keyword>
<feature type="transmembrane region" description="Helical" evidence="6">
    <location>
        <begin position="255"/>
        <end position="275"/>
    </location>
</feature>
<feature type="transmembrane region" description="Helical" evidence="6">
    <location>
        <begin position="281"/>
        <end position="300"/>
    </location>
</feature>
<dbReference type="NCBIfam" id="NF037979">
    <property type="entry name" value="Na_transp"/>
    <property type="match status" value="1"/>
</dbReference>
<comment type="caution">
    <text evidence="7">The sequence shown here is derived from an EMBL/GenBank/DDBJ whole genome shotgun (WGS) entry which is preliminary data.</text>
</comment>
<evidence type="ECO:0000256" key="6">
    <source>
        <dbReference type="SAM" id="Phobius"/>
    </source>
</evidence>
<keyword evidence="3 6" id="KW-0812">Transmembrane</keyword>
<feature type="transmembrane region" description="Helical" evidence="6">
    <location>
        <begin position="12"/>
        <end position="30"/>
    </location>
</feature>
<feature type="transmembrane region" description="Helical" evidence="6">
    <location>
        <begin position="433"/>
        <end position="455"/>
    </location>
</feature>